<organism evidence="1 2">
    <name type="scientific">Diaporthe ampelina</name>
    <dbReference type="NCBI Taxonomy" id="1214573"/>
    <lineage>
        <taxon>Eukaryota</taxon>
        <taxon>Fungi</taxon>
        <taxon>Dikarya</taxon>
        <taxon>Ascomycota</taxon>
        <taxon>Pezizomycotina</taxon>
        <taxon>Sordariomycetes</taxon>
        <taxon>Sordariomycetidae</taxon>
        <taxon>Diaporthales</taxon>
        <taxon>Diaporthaceae</taxon>
        <taxon>Diaporthe</taxon>
    </lineage>
</organism>
<reference evidence="1 2" key="1">
    <citation type="submission" date="2015-05" db="EMBL/GenBank/DDBJ databases">
        <title>Distinctive expansion of gene families associated with plant cell wall degradation and secondary metabolism in the genomes of grapevine trunk pathogens.</title>
        <authorList>
            <person name="Lawrence D.P."/>
            <person name="Travadon R."/>
            <person name="Rolshausen P.E."/>
            <person name="Baumgartner K."/>
        </authorList>
    </citation>
    <scope>NUCLEOTIDE SEQUENCE [LARGE SCALE GENOMIC DNA]</scope>
    <source>
        <strain evidence="1">DA912</strain>
    </source>
</reference>
<protein>
    <submittedName>
        <fullName evidence="1">Uncharacterized protein</fullName>
    </submittedName>
</protein>
<evidence type="ECO:0000313" key="1">
    <source>
        <dbReference type="EMBL" id="KKY29301.1"/>
    </source>
</evidence>
<name>A0A0G2F4X7_9PEZI</name>
<accession>A0A0G2F4X7</accession>
<dbReference type="AlphaFoldDB" id="A0A0G2F4X7"/>
<sequence>MTALLLGQFSELEARLTEKLDRRLNLPGWTGALDERLGELEDTMTQYVDEQIELLRQEIWESLEERWDDNRLSTRADVDDYIDARLEDAQEEIKSQLQTTGVTLLFND</sequence>
<gene>
    <name evidence="1" type="ORF">UCDDA912_g10776</name>
</gene>
<dbReference type="EMBL" id="LCUC01001107">
    <property type="protein sequence ID" value="KKY29301.1"/>
    <property type="molecule type" value="Genomic_DNA"/>
</dbReference>
<comment type="caution">
    <text evidence="1">The sequence shown here is derived from an EMBL/GenBank/DDBJ whole genome shotgun (WGS) entry which is preliminary data.</text>
</comment>
<keyword evidence="2" id="KW-1185">Reference proteome</keyword>
<reference evidence="1 2" key="2">
    <citation type="submission" date="2015-05" db="EMBL/GenBank/DDBJ databases">
        <authorList>
            <person name="Morales-Cruz A."/>
            <person name="Amrine K.C."/>
            <person name="Cantu D."/>
        </authorList>
    </citation>
    <scope>NUCLEOTIDE SEQUENCE [LARGE SCALE GENOMIC DNA]</scope>
    <source>
        <strain evidence="1">DA912</strain>
    </source>
</reference>
<evidence type="ECO:0000313" key="2">
    <source>
        <dbReference type="Proteomes" id="UP000034680"/>
    </source>
</evidence>
<proteinExistence type="predicted"/>
<dbReference type="Proteomes" id="UP000034680">
    <property type="component" value="Unassembled WGS sequence"/>
</dbReference>
<dbReference type="OrthoDB" id="47007at2759"/>